<dbReference type="Pfam" id="PF10698">
    <property type="entry name" value="DUF2505"/>
    <property type="match status" value="1"/>
</dbReference>
<evidence type="ECO:0008006" key="2">
    <source>
        <dbReference type="Google" id="ProtNLM"/>
    </source>
</evidence>
<accession>A0A6J4L5Z1</accession>
<dbReference type="EMBL" id="CADCUE010000072">
    <property type="protein sequence ID" value="CAA9323155.1"/>
    <property type="molecule type" value="Genomic_DNA"/>
</dbReference>
<gene>
    <name evidence="1" type="ORF">AVDCRST_MAG16-888</name>
</gene>
<sequence length="165" mass="17830">MTAPVRTHFQTRASVEELFAVLTSDVFVQRRAERFRDGATVVRREARPDGGLLLAVARELPDGAPGFLARLLPKDGRVVQTDDWGPPDAGGGRSGTWQVDLPGAPARLGGTLRVEPVGQVTRFLREGEAKVSVPLVGGKAEQFVAEMVMKLGQKESDLLLELMVS</sequence>
<protein>
    <recommendedName>
        <fullName evidence="2">DUF2505 domain-containing protein</fullName>
    </recommendedName>
</protein>
<dbReference type="AlphaFoldDB" id="A0A6J4L5Z1"/>
<dbReference type="InterPro" id="IPR019639">
    <property type="entry name" value="DUF2505"/>
</dbReference>
<reference evidence="1" key="1">
    <citation type="submission" date="2020-02" db="EMBL/GenBank/DDBJ databases">
        <authorList>
            <person name="Meier V. D."/>
        </authorList>
    </citation>
    <scope>NUCLEOTIDE SEQUENCE</scope>
    <source>
        <strain evidence="1">AVDCRST_MAG16</strain>
    </source>
</reference>
<organism evidence="1">
    <name type="scientific">uncultured Frankineae bacterium</name>
    <dbReference type="NCBI Taxonomy" id="437475"/>
    <lineage>
        <taxon>Bacteria</taxon>
        <taxon>Bacillati</taxon>
        <taxon>Actinomycetota</taxon>
        <taxon>Actinomycetes</taxon>
        <taxon>Frankiales</taxon>
        <taxon>environmental samples</taxon>
    </lineage>
</organism>
<proteinExistence type="predicted"/>
<evidence type="ECO:0000313" key="1">
    <source>
        <dbReference type="EMBL" id="CAA9323155.1"/>
    </source>
</evidence>
<name>A0A6J4L5Z1_9ACTN</name>